<dbReference type="RefSeq" id="WP_135742948.1">
    <property type="nucleotide sequence ID" value="NZ_RQFD01000003.1"/>
</dbReference>
<sequence>MDSYIEMIIHTTYLVVLFLVLPFLLTGIVRKVRANAQGRKGPRLIQFFMEINKSWLKNPILHNNFSSISNLAPRLAMYSSLMIWSIVLFEWAPFILIPFFLALYRFAYIGFAMEGATSFGGMASGREILLSVMVEPTFILMILAAQSHIEISETPQGILIGILFLILSFIAILAELAKPPFDDPRTHLELTMVHEAMILEASGRHLAYFELASSIKFSALLTFLVKLALEHSKIFHSESIIGVSREFLILPMVILLALVMGFWEANSVRRKWTWIPEFMGLTFISILVLGTLVKLS</sequence>
<dbReference type="InterPro" id="IPR052561">
    <property type="entry name" value="ComplexI_Subunit1"/>
</dbReference>
<evidence type="ECO:0000256" key="1">
    <source>
        <dbReference type="ARBA" id="ARBA00004141"/>
    </source>
</evidence>
<keyword evidence="3 5" id="KW-1133">Transmembrane helix</keyword>
<name>A0ABY2L8B6_9LEPT</name>
<dbReference type="Pfam" id="PF00146">
    <property type="entry name" value="NADHdh"/>
    <property type="match status" value="1"/>
</dbReference>
<evidence type="ECO:0000313" key="6">
    <source>
        <dbReference type="EMBL" id="TGK52413.1"/>
    </source>
</evidence>
<dbReference type="EMBL" id="RQFD01000003">
    <property type="protein sequence ID" value="TGK52413.1"/>
    <property type="molecule type" value="Genomic_DNA"/>
</dbReference>
<dbReference type="Proteomes" id="UP000297617">
    <property type="component" value="Unassembled WGS sequence"/>
</dbReference>
<feature type="transmembrane region" description="Helical" evidence="5">
    <location>
        <begin position="81"/>
        <end position="108"/>
    </location>
</feature>
<keyword evidence="2 5" id="KW-0812">Transmembrane</keyword>
<keyword evidence="4 5" id="KW-0472">Membrane</keyword>
<gene>
    <name evidence="6" type="ORF">EHQ10_01290</name>
</gene>
<evidence type="ECO:0000256" key="4">
    <source>
        <dbReference type="ARBA" id="ARBA00023136"/>
    </source>
</evidence>
<evidence type="ECO:0000256" key="5">
    <source>
        <dbReference type="SAM" id="Phobius"/>
    </source>
</evidence>
<dbReference type="InterPro" id="IPR001694">
    <property type="entry name" value="NADH_UbQ_OxRdtase_su1/FPO"/>
</dbReference>
<feature type="transmembrane region" description="Helical" evidence="5">
    <location>
        <begin position="128"/>
        <end position="145"/>
    </location>
</feature>
<feature type="transmembrane region" description="Helical" evidence="5">
    <location>
        <begin position="246"/>
        <end position="263"/>
    </location>
</feature>
<dbReference type="PANTHER" id="PTHR43359">
    <property type="entry name" value="FORMATE HYDROGENLYASE SUBUNIT 4"/>
    <property type="match status" value="1"/>
</dbReference>
<feature type="transmembrane region" description="Helical" evidence="5">
    <location>
        <begin position="206"/>
        <end position="225"/>
    </location>
</feature>
<comment type="subcellular location">
    <subcellularLocation>
        <location evidence="1">Membrane</location>
        <topology evidence="1">Multi-pass membrane protein</topology>
    </subcellularLocation>
</comment>
<evidence type="ECO:0000256" key="3">
    <source>
        <dbReference type="ARBA" id="ARBA00022989"/>
    </source>
</evidence>
<evidence type="ECO:0000256" key="2">
    <source>
        <dbReference type="ARBA" id="ARBA00022692"/>
    </source>
</evidence>
<feature type="transmembrane region" description="Helical" evidence="5">
    <location>
        <begin position="275"/>
        <end position="293"/>
    </location>
</feature>
<protein>
    <submittedName>
        <fullName evidence="6">Formate hydrogenase</fullName>
    </submittedName>
</protein>
<organism evidence="6 7">
    <name type="scientific">Leptospira bouyouniensis</name>
    <dbReference type="NCBI Taxonomy" id="2484911"/>
    <lineage>
        <taxon>Bacteria</taxon>
        <taxon>Pseudomonadati</taxon>
        <taxon>Spirochaetota</taxon>
        <taxon>Spirochaetia</taxon>
        <taxon>Leptospirales</taxon>
        <taxon>Leptospiraceae</taxon>
        <taxon>Leptospira</taxon>
    </lineage>
</organism>
<keyword evidence="7" id="KW-1185">Reference proteome</keyword>
<reference evidence="7" key="1">
    <citation type="journal article" date="2019" name="PLoS Negl. Trop. Dis.">
        <title>Revisiting the worldwide diversity of Leptospira species in the environment.</title>
        <authorList>
            <person name="Vincent A.T."/>
            <person name="Schiettekatte O."/>
            <person name="Bourhy P."/>
            <person name="Veyrier F.J."/>
            <person name="Picardeau M."/>
        </authorList>
    </citation>
    <scope>NUCLEOTIDE SEQUENCE [LARGE SCALE GENOMIC DNA]</scope>
    <source>
        <strain evidence="7">201800295</strain>
    </source>
</reference>
<comment type="caution">
    <text evidence="6">The sequence shown here is derived from an EMBL/GenBank/DDBJ whole genome shotgun (WGS) entry which is preliminary data.</text>
</comment>
<feature type="transmembrane region" description="Helical" evidence="5">
    <location>
        <begin position="12"/>
        <end position="29"/>
    </location>
</feature>
<evidence type="ECO:0000313" key="7">
    <source>
        <dbReference type="Proteomes" id="UP000297617"/>
    </source>
</evidence>
<dbReference type="PANTHER" id="PTHR43359:SF1">
    <property type="entry name" value="FORMATE HYDROGENLYASE SUBUNIT 4-RELATED"/>
    <property type="match status" value="1"/>
</dbReference>
<proteinExistence type="predicted"/>
<accession>A0ABY2L8B6</accession>
<feature type="transmembrane region" description="Helical" evidence="5">
    <location>
        <begin position="157"/>
        <end position="177"/>
    </location>
</feature>